<dbReference type="EMBL" id="FNJL01000008">
    <property type="protein sequence ID" value="SDP18398.1"/>
    <property type="molecule type" value="Genomic_DNA"/>
</dbReference>
<keyword evidence="2" id="KW-0479">Metal-binding</keyword>
<dbReference type="SUPFAM" id="SSF56529">
    <property type="entry name" value="FAH"/>
    <property type="match status" value="1"/>
</dbReference>
<organism evidence="4 5">
    <name type="scientific">Paracidovorax cattleyae</name>
    <dbReference type="NCBI Taxonomy" id="80868"/>
    <lineage>
        <taxon>Bacteria</taxon>
        <taxon>Pseudomonadati</taxon>
        <taxon>Pseudomonadota</taxon>
        <taxon>Betaproteobacteria</taxon>
        <taxon>Burkholderiales</taxon>
        <taxon>Comamonadaceae</taxon>
        <taxon>Paracidovorax</taxon>
    </lineage>
</organism>
<dbReference type="PANTHER" id="PTHR42796:SF7">
    <property type="entry name" value="2-DEHYDRO-3-DEOXY-D-ARABINONATE DEHYDRATASE"/>
    <property type="match status" value="1"/>
</dbReference>
<sequence>MNDDDKNHLLPDDGLAGTLVARAWTDGPQGGPAVVALRPEGVFDISRTFPTMSTLLDAERPAEAARQVIGERLCAVEDLLGNSRLGTRDAARPFLLAPCDLQVVKAAGVTFAASMVERVIEEQAHGDASRAQELRGKVQALIGENLADIRPGSDKAMALKTLLQQQGLWSQYLEVGIGPDAEVFTKAPVLASVGTGQEIGIRADSAWNNPEPEVVLAVNGRGDIVGATLGNDVNLRDIEGRSALLLGKAKDNNASCAIGPFIRLFDGSFGMDDVRRETVHLEVRGTDGFTMRGINTMASISRDPADIVAQTLAAHQYPDGFMLFLGTLFAPIEDRGEPGAGFTHQLGDEVTIRSARLGVLRNRVTHSETAPPWQFGMRAFINHLAARGLLDGPSL</sequence>
<protein>
    <submittedName>
        <fullName evidence="4">Fumarylacetoacetate (FAA) hydrolase family protein</fullName>
    </submittedName>
</protein>
<dbReference type="InterPro" id="IPR011234">
    <property type="entry name" value="Fumarylacetoacetase-like_C"/>
</dbReference>
<dbReference type="InterPro" id="IPR036663">
    <property type="entry name" value="Fumarylacetoacetase_C_sf"/>
</dbReference>
<gene>
    <name evidence="4" type="ORF">SAMN04489708_108175</name>
</gene>
<feature type="domain" description="Fumarylacetoacetase-like C-terminal" evidence="3">
    <location>
        <begin position="224"/>
        <end position="364"/>
    </location>
</feature>
<comment type="similarity">
    <text evidence="1">Belongs to the FAH family.</text>
</comment>
<dbReference type="Proteomes" id="UP000199317">
    <property type="component" value="Unassembled WGS sequence"/>
</dbReference>
<keyword evidence="5" id="KW-1185">Reference proteome</keyword>
<evidence type="ECO:0000313" key="5">
    <source>
        <dbReference type="Proteomes" id="UP000199317"/>
    </source>
</evidence>
<reference evidence="5" key="1">
    <citation type="submission" date="2016-10" db="EMBL/GenBank/DDBJ databases">
        <authorList>
            <person name="Varghese N."/>
            <person name="Submissions S."/>
        </authorList>
    </citation>
    <scope>NUCLEOTIDE SEQUENCE [LARGE SCALE GENOMIC DNA]</scope>
    <source>
        <strain evidence="5">DSM 17101</strain>
    </source>
</reference>
<evidence type="ECO:0000256" key="1">
    <source>
        <dbReference type="ARBA" id="ARBA00010211"/>
    </source>
</evidence>
<name>A0A1H0QP05_9BURK</name>
<dbReference type="RefSeq" id="WP_092833761.1">
    <property type="nucleotide sequence ID" value="NZ_FNJL01000008.1"/>
</dbReference>
<dbReference type="OrthoDB" id="9779415at2"/>
<dbReference type="AlphaFoldDB" id="A0A1H0QP05"/>
<accession>A0A1H0QP05</accession>
<dbReference type="GO" id="GO:0044281">
    <property type="term" value="P:small molecule metabolic process"/>
    <property type="evidence" value="ECO:0007669"/>
    <property type="project" value="UniProtKB-ARBA"/>
</dbReference>
<evidence type="ECO:0000259" key="3">
    <source>
        <dbReference type="Pfam" id="PF01557"/>
    </source>
</evidence>
<evidence type="ECO:0000313" key="4">
    <source>
        <dbReference type="EMBL" id="SDP18398.1"/>
    </source>
</evidence>
<dbReference type="InterPro" id="IPR051121">
    <property type="entry name" value="FAH"/>
</dbReference>
<dbReference type="GO" id="GO:0016787">
    <property type="term" value="F:hydrolase activity"/>
    <property type="evidence" value="ECO:0007669"/>
    <property type="project" value="UniProtKB-KW"/>
</dbReference>
<dbReference type="Gene3D" id="3.90.850.10">
    <property type="entry name" value="Fumarylacetoacetase-like, C-terminal domain"/>
    <property type="match status" value="1"/>
</dbReference>
<evidence type="ECO:0000256" key="2">
    <source>
        <dbReference type="ARBA" id="ARBA00022723"/>
    </source>
</evidence>
<keyword evidence="4" id="KW-0378">Hydrolase</keyword>
<dbReference type="Pfam" id="PF01557">
    <property type="entry name" value="FAA_hydrolase"/>
    <property type="match status" value="1"/>
</dbReference>
<dbReference type="PANTHER" id="PTHR42796">
    <property type="entry name" value="FUMARYLACETOACETATE HYDROLASE DOMAIN-CONTAINING PROTEIN 2A-RELATED"/>
    <property type="match status" value="1"/>
</dbReference>
<dbReference type="GO" id="GO:0046872">
    <property type="term" value="F:metal ion binding"/>
    <property type="evidence" value="ECO:0007669"/>
    <property type="project" value="UniProtKB-KW"/>
</dbReference>
<proteinExistence type="inferred from homology"/>